<organism evidence="2 3">
    <name type="scientific">Lentzea rhizosphaerae</name>
    <dbReference type="NCBI Taxonomy" id="2041025"/>
    <lineage>
        <taxon>Bacteria</taxon>
        <taxon>Bacillati</taxon>
        <taxon>Actinomycetota</taxon>
        <taxon>Actinomycetes</taxon>
        <taxon>Pseudonocardiales</taxon>
        <taxon>Pseudonocardiaceae</taxon>
        <taxon>Lentzea</taxon>
    </lineage>
</organism>
<name>A0ABV8C4D4_9PSEU</name>
<gene>
    <name evidence="2" type="ORF">ACFOWZ_35735</name>
</gene>
<dbReference type="PANTHER" id="PTHR38441">
    <property type="entry name" value="INTEGRAL MEMBRANE PROTEIN-RELATED"/>
    <property type="match status" value="1"/>
</dbReference>
<feature type="transmembrane region" description="Helical" evidence="1">
    <location>
        <begin position="55"/>
        <end position="77"/>
    </location>
</feature>
<dbReference type="PANTHER" id="PTHR38441:SF1">
    <property type="entry name" value="MEMBRANE PROTEIN"/>
    <property type="match status" value="1"/>
</dbReference>
<proteinExistence type="predicted"/>
<dbReference type="Proteomes" id="UP001595690">
    <property type="component" value="Unassembled WGS sequence"/>
</dbReference>
<dbReference type="EMBL" id="JBHRZI010000031">
    <property type="protein sequence ID" value="MFC3896858.1"/>
    <property type="molecule type" value="Genomic_DNA"/>
</dbReference>
<dbReference type="Pfam" id="PF04341">
    <property type="entry name" value="DUF485"/>
    <property type="match status" value="1"/>
</dbReference>
<evidence type="ECO:0000313" key="2">
    <source>
        <dbReference type="EMBL" id="MFC3896858.1"/>
    </source>
</evidence>
<keyword evidence="1" id="KW-0812">Transmembrane</keyword>
<dbReference type="InterPro" id="IPR007436">
    <property type="entry name" value="DUF485"/>
</dbReference>
<protein>
    <submittedName>
        <fullName evidence="2">DUF485 domain-containing protein</fullName>
    </submittedName>
</protein>
<keyword evidence="1" id="KW-0472">Membrane</keyword>
<accession>A0ABV8C4D4</accession>
<comment type="caution">
    <text evidence="2">The sequence shown here is derived from an EMBL/GenBank/DDBJ whole genome shotgun (WGS) entry which is preliminary data.</text>
</comment>
<reference evidence="3" key="1">
    <citation type="journal article" date="2019" name="Int. J. Syst. Evol. Microbiol.">
        <title>The Global Catalogue of Microorganisms (GCM) 10K type strain sequencing project: providing services to taxonomists for standard genome sequencing and annotation.</title>
        <authorList>
            <consortium name="The Broad Institute Genomics Platform"/>
            <consortium name="The Broad Institute Genome Sequencing Center for Infectious Disease"/>
            <person name="Wu L."/>
            <person name="Ma J."/>
        </authorList>
    </citation>
    <scope>NUCLEOTIDE SEQUENCE [LARGE SCALE GENOMIC DNA]</scope>
    <source>
        <strain evidence="3">CGMCC 4.7405</strain>
    </source>
</reference>
<evidence type="ECO:0000256" key="1">
    <source>
        <dbReference type="SAM" id="Phobius"/>
    </source>
</evidence>
<dbReference type="RefSeq" id="WP_382378362.1">
    <property type="nucleotide sequence ID" value="NZ_JBHRZI010000031.1"/>
</dbReference>
<feature type="transmembrane region" description="Helical" evidence="1">
    <location>
        <begin position="89"/>
        <end position="111"/>
    </location>
</feature>
<keyword evidence="1" id="KW-1133">Transmembrane helix</keyword>
<keyword evidence="3" id="KW-1185">Reference proteome</keyword>
<evidence type="ECO:0000313" key="3">
    <source>
        <dbReference type="Proteomes" id="UP001595690"/>
    </source>
</evidence>
<sequence length="141" mass="15575">MTKALPSVSRPATPGFATFEEPHHSLLIDGDGEPDFGAIQTSEEFLALKRRVTRFILPATLLFLSWYVTFVLLSAYAADFMRTPLFGTVNVGLTMGFLQIVTTVVITMAYARYSKRRLDPQVEKVRALAESDVSATGEELA</sequence>